<evidence type="ECO:0000256" key="1">
    <source>
        <dbReference type="ARBA" id="ARBA00022723"/>
    </source>
</evidence>
<dbReference type="Pfam" id="PF04422">
    <property type="entry name" value="FrhB_FdhB_N"/>
    <property type="match status" value="1"/>
</dbReference>
<gene>
    <name evidence="5" type="ordered locus">Bmur_0140</name>
</gene>
<feature type="domain" description="4Fe-4S ferredoxin-type" evidence="4">
    <location>
        <begin position="4"/>
        <end position="34"/>
    </location>
</feature>
<dbReference type="Gene3D" id="3.30.70.20">
    <property type="match status" value="1"/>
</dbReference>
<dbReference type="HOGENOM" id="CLU_014792_0_0_12"/>
<organism evidence="5 6">
    <name type="scientific">Brachyspira murdochii (strain ATCC 51284 / DSM 12563 / 56-150)</name>
    <name type="common">Serpulina murdochii</name>
    <dbReference type="NCBI Taxonomy" id="526224"/>
    <lineage>
        <taxon>Bacteria</taxon>
        <taxon>Pseudomonadati</taxon>
        <taxon>Spirochaetota</taxon>
        <taxon>Spirochaetia</taxon>
        <taxon>Brachyspirales</taxon>
        <taxon>Brachyspiraceae</taxon>
        <taxon>Brachyspira</taxon>
    </lineage>
</organism>
<dbReference type="KEGG" id="brm:Bmur_0140"/>
<dbReference type="GO" id="GO:0046872">
    <property type="term" value="F:metal ion binding"/>
    <property type="evidence" value="ECO:0007669"/>
    <property type="project" value="UniProtKB-KW"/>
</dbReference>
<evidence type="ECO:0000313" key="5">
    <source>
        <dbReference type="EMBL" id="ADG70247.1"/>
    </source>
</evidence>
<accession>D5U4K2</accession>
<dbReference type="InterPro" id="IPR017900">
    <property type="entry name" value="4Fe4S_Fe_S_CS"/>
</dbReference>
<keyword evidence="3" id="KW-0411">Iron-sulfur</keyword>
<dbReference type="InterPro" id="IPR007516">
    <property type="entry name" value="Co_F420_Hydgase/DH_bsu_N"/>
</dbReference>
<dbReference type="eggNOG" id="COG1035">
    <property type="taxonomic scope" value="Bacteria"/>
</dbReference>
<evidence type="ECO:0000313" key="6">
    <source>
        <dbReference type="Proteomes" id="UP000001915"/>
    </source>
</evidence>
<dbReference type="PROSITE" id="PS51379">
    <property type="entry name" value="4FE4S_FER_2"/>
    <property type="match status" value="2"/>
</dbReference>
<dbReference type="RefSeq" id="WP_013112678.1">
    <property type="nucleotide sequence ID" value="NC_014150.1"/>
</dbReference>
<dbReference type="Pfam" id="PF12838">
    <property type="entry name" value="Fer4_7"/>
    <property type="match status" value="1"/>
</dbReference>
<dbReference type="PANTHER" id="PTHR43193:SF2">
    <property type="entry name" value="POLYFERREDOXIN PROTEIN FWDF"/>
    <property type="match status" value="1"/>
</dbReference>
<evidence type="ECO:0000256" key="3">
    <source>
        <dbReference type="ARBA" id="ARBA00023014"/>
    </source>
</evidence>
<keyword evidence="2" id="KW-0408">Iron</keyword>
<dbReference type="SUPFAM" id="SSF54862">
    <property type="entry name" value="4Fe-4S ferredoxins"/>
    <property type="match status" value="1"/>
</dbReference>
<name>D5U4K2_BRAM5</name>
<dbReference type="Pfam" id="PF04230">
    <property type="entry name" value="PS_pyruv_trans"/>
    <property type="match status" value="1"/>
</dbReference>
<keyword evidence="1" id="KW-0479">Metal-binding</keyword>
<dbReference type="InterPro" id="IPR007525">
    <property type="entry name" value="FrhB_FdhB_C"/>
</dbReference>
<dbReference type="PANTHER" id="PTHR43193">
    <property type="match status" value="1"/>
</dbReference>
<dbReference type="STRING" id="526224.Bmur_0140"/>
<dbReference type="InterPro" id="IPR052977">
    <property type="entry name" value="Polyferredoxin-like_ET"/>
</dbReference>
<dbReference type="InterPro" id="IPR007345">
    <property type="entry name" value="Polysacch_pyruvyl_Trfase"/>
</dbReference>
<dbReference type="Proteomes" id="UP000001915">
    <property type="component" value="Chromosome"/>
</dbReference>
<dbReference type="Pfam" id="PF04432">
    <property type="entry name" value="FrhB_FdhB_C"/>
    <property type="match status" value="1"/>
</dbReference>
<sequence length="867" mass="102300">MKNNNIDILAKSECTGCSVCYHICPHNAINMIENEKGFYNPVINKDKCTNCGICVKQCHALNDNFKTEYEQEIYDVRANDDIRMKSSSGGIFTLISNYILENNGYVCGASFTDDWIGVEHIIINDKKDLDKLRGSKYIESNLNNTFLEIKKLLNEKKQVLFTGCPCQVSALNFYLNKKYDNLITIDILCNSVPAQKVWKKYLKELFSNEDIRNIEYISFRDKSKFGWNIDHKIYIKLKNGEYLVKGLESIYLKSFFNHISIKDQCITCKYRNYKRVGDITIGDYWSVENNDNKGVSLVLINTEKGKSTFNNIKKDCMYKDITEYKKKYEQLNWALYGKIKKSENRKYFFHNIDNKSLNDIYDKYDVGLIGLWFASNYGAVLTYYALYKLLKKFNLSILVIDPMENNCNVDWCINGFAREFASKYYNDIELLDEKINNKCSTFITASDQLWNIYTMEKQGIVTNLEKYRYFLDFVDNDKKKIAIATSYGDDNDNLIDNENTKKRLLINHYLSQFDYLSVREKECANFINENLNLKAEFILDPVFLIDKTEYIKLIENTENKILEKDYILAYYYKVEHIEATNNIANKLDKKIIYTTFKESPEEWLSLVNNASFIITDGFHGICFSVIFNKPFVCIRDDYYSSQLYRIKTILELLNISERLISDIKILQSNIYNFLYLDFSEINEKLNLEIERSLKWIKNALDSEKILKKTSYKNDLLNFLISENKKLIHITNNIYSSIDKVSNNIYSDVDKISNSIYSDINKILEKTQSNINWIRLFGIYNDKKYIYLYFFGIKITINIVNKLDKIAWWIPIKKWRNNFRNKFIIRPDQTRPDQTRPDLELICIYYIYSYNNIENEKLQPMVQYKIAA</sequence>
<evidence type="ECO:0000259" key="4">
    <source>
        <dbReference type="PROSITE" id="PS51379"/>
    </source>
</evidence>
<dbReference type="InterPro" id="IPR017896">
    <property type="entry name" value="4Fe4S_Fe-S-bd"/>
</dbReference>
<dbReference type="GO" id="GO:0051536">
    <property type="term" value="F:iron-sulfur cluster binding"/>
    <property type="evidence" value="ECO:0007669"/>
    <property type="project" value="UniProtKB-KW"/>
</dbReference>
<dbReference type="OrthoDB" id="430408at2"/>
<evidence type="ECO:0000256" key="2">
    <source>
        <dbReference type="ARBA" id="ARBA00023004"/>
    </source>
</evidence>
<reference evidence="5 6" key="1">
    <citation type="journal article" date="2010" name="Stand. Genomic Sci.">
        <title>Complete genome sequence of Brachyspira murdochii type strain (56-150).</title>
        <authorList>
            <person name="Pati A."/>
            <person name="Sikorski J."/>
            <person name="Gronow S."/>
            <person name="Munk C."/>
            <person name="Lapidus A."/>
            <person name="Copeland A."/>
            <person name="Glavina Del Tio T."/>
            <person name="Nolan M."/>
            <person name="Lucas S."/>
            <person name="Chen F."/>
            <person name="Tice H."/>
            <person name="Cheng J.F."/>
            <person name="Han C."/>
            <person name="Detter J.C."/>
            <person name="Bruce D."/>
            <person name="Tapia R."/>
            <person name="Goodwin L."/>
            <person name="Pitluck S."/>
            <person name="Liolios K."/>
            <person name="Ivanova N."/>
            <person name="Mavromatis K."/>
            <person name="Mikhailova N."/>
            <person name="Chen A."/>
            <person name="Palaniappan K."/>
            <person name="Land M."/>
            <person name="Hauser L."/>
            <person name="Chang Y.J."/>
            <person name="Jeffries C.D."/>
            <person name="Spring S."/>
            <person name="Rohde M."/>
            <person name="Goker M."/>
            <person name="Bristow J."/>
            <person name="Eisen J.A."/>
            <person name="Markowitz V."/>
            <person name="Hugenholtz P."/>
            <person name="Kyrpides N.C."/>
            <person name="Klenk H.P."/>
        </authorList>
    </citation>
    <scope>NUCLEOTIDE SEQUENCE [LARGE SCALE GENOMIC DNA]</scope>
    <source>
        <strain evidence="6">ATCC 51284 / DSM 12563 / 56-150</strain>
    </source>
</reference>
<dbReference type="AlphaFoldDB" id="D5U4K2"/>
<protein>
    <submittedName>
        <fullName evidence="5">Coenzyme F420 hydrogenase/dehydrogenase beta subunit domain protein</fullName>
    </submittedName>
</protein>
<feature type="domain" description="4Fe-4S ferredoxin-type" evidence="4">
    <location>
        <begin position="39"/>
        <end position="70"/>
    </location>
</feature>
<dbReference type="PROSITE" id="PS00198">
    <property type="entry name" value="4FE4S_FER_1"/>
    <property type="match status" value="1"/>
</dbReference>
<dbReference type="EMBL" id="CP001959">
    <property type="protein sequence ID" value="ADG70247.1"/>
    <property type="molecule type" value="Genomic_DNA"/>
</dbReference>
<proteinExistence type="predicted"/>